<organism evidence="2 3">
    <name type="scientific">Flavobacterium alvei</name>
    <dbReference type="NCBI Taxonomy" id="2080416"/>
    <lineage>
        <taxon>Bacteria</taxon>
        <taxon>Pseudomonadati</taxon>
        <taxon>Bacteroidota</taxon>
        <taxon>Flavobacteriia</taxon>
        <taxon>Flavobacteriales</taxon>
        <taxon>Flavobacteriaceae</taxon>
        <taxon>Flavobacterium</taxon>
    </lineage>
</organism>
<dbReference type="Pfam" id="PF13173">
    <property type="entry name" value="AAA_14"/>
    <property type="match status" value="1"/>
</dbReference>
<dbReference type="Gene3D" id="3.40.50.300">
    <property type="entry name" value="P-loop containing nucleotide triphosphate hydrolases"/>
    <property type="match status" value="1"/>
</dbReference>
<comment type="caution">
    <text evidence="2">The sequence shown here is derived from an EMBL/GenBank/DDBJ whole genome shotgun (WGS) entry which is preliminary data.</text>
</comment>
<dbReference type="InterPro" id="IPR027417">
    <property type="entry name" value="P-loop_NTPase"/>
</dbReference>
<keyword evidence="3" id="KW-1185">Reference proteome</keyword>
<dbReference type="SMART" id="SM00382">
    <property type="entry name" value="AAA"/>
    <property type="match status" value="1"/>
</dbReference>
<dbReference type="EMBL" id="PQVG01000001">
    <property type="protein sequence ID" value="POY41132.1"/>
    <property type="molecule type" value="Genomic_DNA"/>
</dbReference>
<dbReference type="InterPro" id="IPR025420">
    <property type="entry name" value="DUF4143"/>
</dbReference>
<protein>
    <submittedName>
        <fullName evidence="2">AAA family ATPase</fullName>
    </submittedName>
</protein>
<dbReference type="SUPFAM" id="SSF52540">
    <property type="entry name" value="P-loop containing nucleoside triphosphate hydrolases"/>
    <property type="match status" value="1"/>
</dbReference>
<evidence type="ECO:0000313" key="3">
    <source>
        <dbReference type="Proteomes" id="UP000237310"/>
    </source>
</evidence>
<dbReference type="OrthoDB" id="9801840at2"/>
<dbReference type="InterPro" id="IPR003593">
    <property type="entry name" value="AAA+_ATPase"/>
</dbReference>
<dbReference type="PANTHER" id="PTHR43566">
    <property type="entry name" value="CONSERVED PROTEIN"/>
    <property type="match status" value="1"/>
</dbReference>
<accession>A0A2S5AFA0</accession>
<evidence type="ECO:0000259" key="1">
    <source>
        <dbReference type="SMART" id="SM00382"/>
    </source>
</evidence>
<proteinExistence type="predicted"/>
<name>A0A2S5AFA0_9FLAO</name>
<dbReference type="Proteomes" id="UP000237310">
    <property type="component" value="Unassembled WGS sequence"/>
</dbReference>
<reference evidence="2 3" key="1">
    <citation type="submission" date="2018-01" db="EMBL/GenBank/DDBJ databases">
        <authorList>
            <person name="Gaut B.S."/>
            <person name="Morton B.R."/>
            <person name="Clegg M.T."/>
            <person name="Duvall M.R."/>
        </authorList>
    </citation>
    <scope>NUCLEOTIDE SEQUENCE [LARGE SCALE GENOMIC DNA]</scope>
    <source>
        <strain evidence="2 3">HR-AY</strain>
    </source>
</reference>
<feature type="domain" description="AAA+ ATPase" evidence="1">
    <location>
        <begin position="16"/>
        <end position="136"/>
    </location>
</feature>
<sequence length="400" mass="47343">MVQRKKYIEIVKHLSKKEFTILIGARQIGKSTLLKQLFEDLNQKGETVYFLNLDRKEILDELDESPENLFKICPLQTDKKIIVFIDEIQYLKDATTFVKLLFDEYSDRLKIVATGSSAFYIDKQFNDSLVGRKKIFQMGTLDFEEFLIFKGRNDLVEEVLKLKNKKKQKSIQENVLWAFMDEFVNYGGYPAVVLENDIAQKIELLKDIRDSFIKRDILESGITDETKFYRMLMLLASQSGNLLNVNEISNTLRMTNATVENYLYVLQKCFHITLVKPFYNNLRKELTKMPKVYINDLGLRNVLINYFSPLEQRADKGMVLENLCFRLLFERFDQDQVKYWRTADGNEVDFVVETSYLKGFAVEVKFGEQEVKSSKYNKFIQNYPDFPLEFWWWKKMELLF</sequence>
<dbReference type="AlphaFoldDB" id="A0A2S5AFA0"/>
<dbReference type="PANTHER" id="PTHR43566:SF1">
    <property type="entry name" value="AAA+ ATPASE DOMAIN-CONTAINING PROTEIN"/>
    <property type="match status" value="1"/>
</dbReference>
<dbReference type="Pfam" id="PF13635">
    <property type="entry name" value="DUF4143"/>
    <property type="match status" value="1"/>
</dbReference>
<dbReference type="InterPro" id="IPR041682">
    <property type="entry name" value="AAA_14"/>
</dbReference>
<dbReference type="RefSeq" id="WP_103804129.1">
    <property type="nucleotide sequence ID" value="NZ_PQVG01000001.1"/>
</dbReference>
<evidence type="ECO:0000313" key="2">
    <source>
        <dbReference type="EMBL" id="POY41132.1"/>
    </source>
</evidence>
<gene>
    <name evidence="2" type="ORF">C3L50_00975</name>
</gene>